<proteinExistence type="predicted"/>
<feature type="compositionally biased region" description="Low complexity" evidence="1">
    <location>
        <begin position="101"/>
        <end position="114"/>
    </location>
</feature>
<feature type="region of interest" description="Disordered" evidence="1">
    <location>
        <begin position="36"/>
        <end position="127"/>
    </location>
</feature>
<accession>A0AAW2U7G9</accession>
<evidence type="ECO:0000256" key="1">
    <source>
        <dbReference type="SAM" id="MobiDB-lite"/>
    </source>
</evidence>
<organism evidence="2">
    <name type="scientific">Sesamum radiatum</name>
    <name type="common">Black benniseed</name>
    <dbReference type="NCBI Taxonomy" id="300843"/>
    <lineage>
        <taxon>Eukaryota</taxon>
        <taxon>Viridiplantae</taxon>
        <taxon>Streptophyta</taxon>
        <taxon>Embryophyta</taxon>
        <taxon>Tracheophyta</taxon>
        <taxon>Spermatophyta</taxon>
        <taxon>Magnoliopsida</taxon>
        <taxon>eudicotyledons</taxon>
        <taxon>Gunneridae</taxon>
        <taxon>Pentapetalae</taxon>
        <taxon>asterids</taxon>
        <taxon>lamiids</taxon>
        <taxon>Lamiales</taxon>
        <taxon>Pedaliaceae</taxon>
        <taxon>Sesamum</taxon>
    </lineage>
</organism>
<gene>
    <name evidence="2" type="ORF">Sradi_1515600</name>
</gene>
<comment type="caution">
    <text evidence="2">The sequence shown here is derived from an EMBL/GenBank/DDBJ whole genome shotgun (WGS) entry which is preliminary data.</text>
</comment>
<reference evidence="2" key="2">
    <citation type="journal article" date="2024" name="Plant">
        <title>Genomic evolution and insights into agronomic trait innovations of Sesamum species.</title>
        <authorList>
            <person name="Miao H."/>
            <person name="Wang L."/>
            <person name="Qu L."/>
            <person name="Liu H."/>
            <person name="Sun Y."/>
            <person name="Le M."/>
            <person name="Wang Q."/>
            <person name="Wei S."/>
            <person name="Zheng Y."/>
            <person name="Lin W."/>
            <person name="Duan Y."/>
            <person name="Cao H."/>
            <person name="Xiong S."/>
            <person name="Wang X."/>
            <person name="Wei L."/>
            <person name="Li C."/>
            <person name="Ma Q."/>
            <person name="Ju M."/>
            <person name="Zhao R."/>
            <person name="Li G."/>
            <person name="Mu C."/>
            <person name="Tian Q."/>
            <person name="Mei H."/>
            <person name="Zhang T."/>
            <person name="Gao T."/>
            <person name="Zhang H."/>
        </authorList>
    </citation>
    <scope>NUCLEOTIDE SEQUENCE</scope>
    <source>
        <strain evidence="2">G02</strain>
    </source>
</reference>
<protein>
    <submittedName>
        <fullName evidence="2">Uncharacterized protein</fullName>
    </submittedName>
</protein>
<dbReference type="EMBL" id="JACGWJ010000006">
    <property type="protein sequence ID" value="KAL0413139.1"/>
    <property type="molecule type" value="Genomic_DNA"/>
</dbReference>
<name>A0AAW2U7G9_SESRA</name>
<dbReference type="AlphaFoldDB" id="A0AAW2U7G9"/>
<reference evidence="2" key="1">
    <citation type="submission" date="2020-06" db="EMBL/GenBank/DDBJ databases">
        <authorList>
            <person name="Li T."/>
            <person name="Hu X."/>
            <person name="Zhang T."/>
            <person name="Song X."/>
            <person name="Zhang H."/>
            <person name="Dai N."/>
            <person name="Sheng W."/>
            <person name="Hou X."/>
            <person name="Wei L."/>
        </authorList>
    </citation>
    <scope>NUCLEOTIDE SEQUENCE</scope>
    <source>
        <strain evidence="2">G02</strain>
        <tissue evidence="2">Leaf</tissue>
    </source>
</reference>
<evidence type="ECO:0000313" key="2">
    <source>
        <dbReference type="EMBL" id="KAL0413139.1"/>
    </source>
</evidence>
<sequence>MIQLTPEALLQIIEDALAQVVSRVVAQYVVEHAMPPQPHRHLGRGHGVDLALGNNKHGLAGQQVRDQLEEEVESRPSLLENELPPPPPRGAPPEEDKSQRRGQAAARQASIGGADNVQAFPLAVAPP</sequence>